<protein>
    <submittedName>
        <fullName evidence="1">Uncharacterized protein</fullName>
    </submittedName>
</protein>
<name>A0A9Q1MJF2_9SOLA</name>
<evidence type="ECO:0000313" key="2">
    <source>
        <dbReference type="Proteomes" id="UP001152561"/>
    </source>
</evidence>
<dbReference type="Proteomes" id="UP001152561">
    <property type="component" value="Unassembled WGS sequence"/>
</dbReference>
<dbReference type="EMBL" id="JAJAGQ010000006">
    <property type="protein sequence ID" value="KAJ8559851.1"/>
    <property type="molecule type" value="Genomic_DNA"/>
</dbReference>
<comment type="caution">
    <text evidence="1">The sequence shown here is derived from an EMBL/GenBank/DDBJ whole genome shotgun (WGS) entry which is preliminary data.</text>
</comment>
<dbReference type="AlphaFoldDB" id="A0A9Q1MJF2"/>
<reference evidence="2" key="1">
    <citation type="journal article" date="2023" name="Proc. Natl. Acad. Sci. U.S.A.">
        <title>Genomic and structural basis for evolution of tropane alkaloid biosynthesis.</title>
        <authorList>
            <person name="Wanga Y.-J."/>
            <person name="Taina T."/>
            <person name="Yua J.-Y."/>
            <person name="Lia J."/>
            <person name="Xua B."/>
            <person name="Chenc J."/>
            <person name="D'Auriad J.C."/>
            <person name="Huanga J.-P."/>
            <person name="Huanga S.-X."/>
        </authorList>
    </citation>
    <scope>NUCLEOTIDE SEQUENCE [LARGE SCALE GENOMIC DNA]</scope>
    <source>
        <strain evidence="2">cv. KIB-2019</strain>
    </source>
</reference>
<gene>
    <name evidence="1" type="ORF">K7X08_003909</name>
</gene>
<accession>A0A9Q1MJF2</accession>
<sequence>MSEAQLMDIARFCNRFPDIGLTYDVLDGGNVRAGDDVTLQRQWLKTTVEESDSAFTFGNLIPFPASLGSPSRVEICQETP</sequence>
<keyword evidence="2" id="KW-1185">Reference proteome</keyword>
<organism evidence="1 2">
    <name type="scientific">Anisodus acutangulus</name>
    <dbReference type="NCBI Taxonomy" id="402998"/>
    <lineage>
        <taxon>Eukaryota</taxon>
        <taxon>Viridiplantae</taxon>
        <taxon>Streptophyta</taxon>
        <taxon>Embryophyta</taxon>
        <taxon>Tracheophyta</taxon>
        <taxon>Spermatophyta</taxon>
        <taxon>Magnoliopsida</taxon>
        <taxon>eudicotyledons</taxon>
        <taxon>Gunneridae</taxon>
        <taxon>Pentapetalae</taxon>
        <taxon>asterids</taxon>
        <taxon>lamiids</taxon>
        <taxon>Solanales</taxon>
        <taxon>Solanaceae</taxon>
        <taxon>Solanoideae</taxon>
        <taxon>Hyoscyameae</taxon>
        <taxon>Anisodus</taxon>
    </lineage>
</organism>
<proteinExistence type="predicted"/>
<dbReference type="OrthoDB" id="1300919at2759"/>
<evidence type="ECO:0000313" key="1">
    <source>
        <dbReference type="EMBL" id="KAJ8559851.1"/>
    </source>
</evidence>